<dbReference type="SUPFAM" id="SSF47616">
    <property type="entry name" value="GST C-terminal domain-like"/>
    <property type="match status" value="1"/>
</dbReference>
<dbReference type="PROSITE" id="PS50404">
    <property type="entry name" value="GST_NTER"/>
    <property type="match status" value="1"/>
</dbReference>
<dbReference type="InterPro" id="IPR004045">
    <property type="entry name" value="Glutathione_S-Trfase_N"/>
</dbReference>
<dbReference type="InterPro" id="IPR036249">
    <property type="entry name" value="Thioredoxin-like_sf"/>
</dbReference>
<evidence type="ECO:0000313" key="5">
    <source>
        <dbReference type="Proteomes" id="UP001153069"/>
    </source>
</evidence>
<dbReference type="AlphaFoldDB" id="A0A9N8EAY9"/>
<dbReference type="InterPro" id="IPR004046">
    <property type="entry name" value="GST_C"/>
</dbReference>
<comment type="similarity">
    <text evidence="1">Belongs to the GST superfamily.</text>
</comment>
<dbReference type="Proteomes" id="UP001153069">
    <property type="component" value="Unassembled WGS sequence"/>
</dbReference>
<dbReference type="PANTHER" id="PTHR44051">
    <property type="entry name" value="GLUTATHIONE S-TRANSFERASE-RELATED"/>
    <property type="match status" value="1"/>
</dbReference>
<evidence type="ECO:0000313" key="4">
    <source>
        <dbReference type="EMBL" id="CAB9517035.1"/>
    </source>
</evidence>
<name>A0A9N8EAY9_9STRA</name>
<evidence type="ECO:0000259" key="2">
    <source>
        <dbReference type="PROSITE" id="PS50404"/>
    </source>
</evidence>
<dbReference type="InterPro" id="IPR036282">
    <property type="entry name" value="Glutathione-S-Trfase_C_sf"/>
</dbReference>
<dbReference type="PROSITE" id="PS50405">
    <property type="entry name" value="GST_CTER"/>
    <property type="match status" value="1"/>
</dbReference>
<protein>
    <submittedName>
        <fullName evidence="4">S-transferase-like protein</fullName>
    </submittedName>
</protein>
<feature type="domain" description="GST C-terminal" evidence="3">
    <location>
        <begin position="102"/>
        <end position="227"/>
    </location>
</feature>
<accession>A0A9N8EAY9</accession>
<dbReference type="Gene3D" id="1.20.1050.130">
    <property type="match status" value="1"/>
</dbReference>
<dbReference type="PANTHER" id="PTHR44051:SF9">
    <property type="entry name" value="GLUTATHIONE S-TRANSFERASE 1"/>
    <property type="match status" value="1"/>
</dbReference>
<feature type="domain" description="GST N-terminal" evidence="2">
    <location>
        <begin position="11"/>
        <end position="95"/>
    </location>
</feature>
<sequence>MIVSIATPIKPTLFHTKFWSSSKPAYVLKGLGLTGKGGPIEIATITEQQLKEDPILTKLNPQKRLPFFYDPTKDLKLNESGGMIEYLLETYDTTNKLWPSPGEPTRAEFLKLLHFGPATAYHIGVPILFHYMAPEGTEATPVKVLEEKKKQWHEVVAPTYEQALDQFGGPFLLGDKWTAVDVVAGYDLMTISFAGCGKEMLDAHPKVNSYLEKISQCPLFKELYSAD</sequence>
<reference evidence="4" key="1">
    <citation type="submission" date="2020-06" db="EMBL/GenBank/DDBJ databases">
        <authorList>
            <consortium name="Plant Systems Biology data submission"/>
        </authorList>
    </citation>
    <scope>NUCLEOTIDE SEQUENCE</scope>
    <source>
        <strain evidence="4">D6</strain>
    </source>
</reference>
<gene>
    <name evidence="4" type="ORF">SEMRO_825_G207680.1</name>
</gene>
<organism evidence="4 5">
    <name type="scientific">Seminavis robusta</name>
    <dbReference type="NCBI Taxonomy" id="568900"/>
    <lineage>
        <taxon>Eukaryota</taxon>
        <taxon>Sar</taxon>
        <taxon>Stramenopiles</taxon>
        <taxon>Ochrophyta</taxon>
        <taxon>Bacillariophyta</taxon>
        <taxon>Bacillariophyceae</taxon>
        <taxon>Bacillariophycidae</taxon>
        <taxon>Naviculales</taxon>
        <taxon>Naviculaceae</taxon>
        <taxon>Seminavis</taxon>
    </lineage>
</organism>
<comment type="caution">
    <text evidence="4">The sequence shown here is derived from an EMBL/GenBank/DDBJ whole genome shotgun (WGS) entry which is preliminary data.</text>
</comment>
<dbReference type="OrthoDB" id="422574at2759"/>
<dbReference type="SUPFAM" id="SSF52833">
    <property type="entry name" value="Thioredoxin-like"/>
    <property type="match status" value="1"/>
</dbReference>
<evidence type="ECO:0000259" key="3">
    <source>
        <dbReference type="PROSITE" id="PS50405"/>
    </source>
</evidence>
<evidence type="ECO:0000256" key="1">
    <source>
        <dbReference type="ARBA" id="ARBA00007409"/>
    </source>
</evidence>
<dbReference type="EMBL" id="CAICTM010000824">
    <property type="protein sequence ID" value="CAB9517035.1"/>
    <property type="molecule type" value="Genomic_DNA"/>
</dbReference>
<dbReference type="Pfam" id="PF13417">
    <property type="entry name" value="GST_N_3"/>
    <property type="match status" value="1"/>
</dbReference>
<dbReference type="InterPro" id="IPR010987">
    <property type="entry name" value="Glutathione-S-Trfase_C-like"/>
</dbReference>
<keyword evidence="5" id="KW-1185">Reference proteome</keyword>
<dbReference type="Pfam" id="PF14497">
    <property type="entry name" value="GST_C_3"/>
    <property type="match status" value="1"/>
</dbReference>
<proteinExistence type="inferred from homology"/>